<dbReference type="SUPFAM" id="SSF47384">
    <property type="entry name" value="Homodimeric domain of signal transducing histidine kinase"/>
    <property type="match status" value="1"/>
</dbReference>
<dbReference type="EC" id="2.7.13.3" evidence="3"/>
<dbReference type="CDD" id="cd16922">
    <property type="entry name" value="HATPase_EvgS-ArcB-TorS-like"/>
    <property type="match status" value="1"/>
</dbReference>
<dbReference type="PROSITE" id="PS50110">
    <property type="entry name" value="RESPONSE_REGULATORY"/>
    <property type="match status" value="1"/>
</dbReference>
<keyword evidence="7" id="KW-0418">Kinase</keyword>
<dbReference type="GO" id="GO:0000155">
    <property type="term" value="F:phosphorelay sensor kinase activity"/>
    <property type="evidence" value="ECO:0007669"/>
    <property type="project" value="InterPro"/>
</dbReference>
<dbReference type="SUPFAM" id="SSF53850">
    <property type="entry name" value="Periplasmic binding protein-like II"/>
    <property type="match status" value="1"/>
</dbReference>
<keyword evidence="8" id="KW-0067">ATP-binding</keyword>
<feature type="transmembrane region" description="Helical" evidence="15">
    <location>
        <begin position="340"/>
        <end position="363"/>
    </location>
</feature>
<evidence type="ECO:0000256" key="3">
    <source>
        <dbReference type="ARBA" id="ARBA00012438"/>
    </source>
</evidence>
<evidence type="ECO:0000256" key="7">
    <source>
        <dbReference type="ARBA" id="ARBA00022777"/>
    </source>
</evidence>
<feature type="domain" description="Response regulatory" evidence="17">
    <location>
        <begin position="750"/>
        <end position="866"/>
    </location>
</feature>
<evidence type="ECO:0000256" key="13">
    <source>
        <dbReference type="ARBA" id="ARBA00070152"/>
    </source>
</evidence>
<sequence length="878" mass="97334">MGAIGGLLVVACGAAVWAQEPPVVPKPTQRLVVALDDNYPPYVFRDEAGHLQGYLVDWWALWSRQTGVSVTLRASDWVQAQSDFKSGHADVLDTAFITPARQAWMAFSAPYAEIRVPIFAHRSVQNIEGLAALRGFTVGAKAGDACIEQLQAQGVTAIETRPSYEALIQAALRAEVRVFCLDAPPAHFLLARHGALEDFREAFTLYQGQFHRAVLQSRAAVLRQVETGFAAIPAIERERLQQKWMGQPVVMLSVWGRWFAYGLAGGSLLGGMLLLWNLSLRRQVARKTADLQAAHQATIDAKAQVDDLLTQTTEARDALARKVTEQQATERALRQQREMLDLFICHAPAALAMFDTQMCYLAVSRRWLRDFVSLDTPVLGRCHYEVSPDVPAHWRQVHALALTEGVVTRREEDRYERADGRVVWLRWEVRPWWDVEGRVGGVIISSEDITEHQRLIQELQHHHEHLEALVAQRTQELATAKQAAEVASQAKSAFLANMSHEIRTPMNAIVGFTHLLQRSLREPQQQHQLQRIRDSADHLLAVISDILDLSKIEAGKLALEMTVFELAPLLERTAALVRERAQAQSLDLVVEVLPAQLQGPFLGDPTRLSQAILNYLGNAVKFTERGFVRLSCHSGAHSDDGQRVEIRIEVQDTGPGLAPDVQTRLFTAFEQADNSTTRLHGGTGLGLAITRHLASLMGGRVGVESVPGQGSRFWFTAWLTRSAQPPAPLLVQHAPEAVEVQLRRRALGGHVLLCEDNVVNQLVSQALLEAVGLRVSVADNGAEAVERVQHTRYDWVLMDMQMPEMDGLEATRRIRALPGTLGLPILAMTANAFTQDREACLRAGMNDFITKPVDPPTLYATLLRWLPPVLEGSAQSAP</sequence>
<dbReference type="GO" id="GO:0005524">
    <property type="term" value="F:ATP binding"/>
    <property type="evidence" value="ECO:0007669"/>
    <property type="project" value="UniProtKB-KW"/>
</dbReference>
<dbReference type="Gene3D" id="3.40.190.10">
    <property type="entry name" value="Periplasmic binding protein-like II"/>
    <property type="match status" value="2"/>
</dbReference>
<dbReference type="SUPFAM" id="SSF55785">
    <property type="entry name" value="PYP-like sensor domain (PAS domain)"/>
    <property type="match status" value="1"/>
</dbReference>
<dbReference type="InterPro" id="IPR036097">
    <property type="entry name" value="HisK_dim/P_sf"/>
</dbReference>
<dbReference type="CDD" id="cd00082">
    <property type="entry name" value="HisKA"/>
    <property type="match status" value="1"/>
</dbReference>
<dbReference type="Pfam" id="PF08448">
    <property type="entry name" value="PAS_4"/>
    <property type="match status" value="1"/>
</dbReference>
<dbReference type="InterPro" id="IPR003594">
    <property type="entry name" value="HATPase_dom"/>
</dbReference>
<dbReference type="NCBIfam" id="TIGR00229">
    <property type="entry name" value="sensory_box"/>
    <property type="match status" value="1"/>
</dbReference>
<accession>A0A221KC19</accession>
<dbReference type="InterPro" id="IPR005467">
    <property type="entry name" value="His_kinase_dom"/>
</dbReference>
<keyword evidence="9" id="KW-0902">Two-component regulatory system</keyword>
<dbReference type="InterPro" id="IPR000014">
    <property type="entry name" value="PAS"/>
</dbReference>
<dbReference type="FunFam" id="1.10.287.130:FF:000038">
    <property type="entry name" value="Sensory transduction histidine kinase"/>
    <property type="match status" value="1"/>
</dbReference>
<dbReference type="KEGG" id="vff:VITFI_CDS0806"/>
<evidence type="ECO:0000256" key="1">
    <source>
        <dbReference type="ARBA" id="ARBA00000085"/>
    </source>
</evidence>
<evidence type="ECO:0000256" key="2">
    <source>
        <dbReference type="ARBA" id="ARBA00004370"/>
    </source>
</evidence>
<proteinExistence type="predicted"/>
<dbReference type="PANTHER" id="PTHR45339:SF5">
    <property type="entry name" value="HISTIDINE KINASE"/>
    <property type="match status" value="1"/>
</dbReference>
<dbReference type="Pfam" id="PF00072">
    <property type="entry name" value="Response_reg"/>
    <property type="match status" value="1"/>
</dbReference>
<dbReference type="SMART" id="SM00388">
    <property type="entry name" value="HisKA"/>
    <property type="match status" value="1"/>
</dbReference>
<dbReference type="SMART" id="SM00062">
    <property type="entry name" value="PBPb"/>
    <property type="match status" value="1"/>
</dbReference>
<evidence type="ECO:0000259" key="17">
    <source>
        <dbReference type="PROSITE" id="PS50110"/>
    </source>
</evidence>
<dbReference type="PROSITE" id="PS50113">
    <property type="entry name" value="PAC"/>
    <property type="match status" value="1"/>
</dbReference>
<dbReference type="EMBL" id="CP022423">
    <property type="protein sequence ID" value="ASM76584.1"/>
    <property type="molecule type" value="Genomic_DNA"/>
</dbReference>
<keyword evidence="15" id="KW-1133">Transmembrane helix</keyword>
<dbReference type="InterPro" id="IPR036890">
    <property type="entry name" value="HATPase_C_sf"/>
</dbReference>
<dbReference type="FunFam" id="3.30.565.10:FF:000010">
    <property type="entry name" value="Sensor histidine kinase RcsC"/>
    <property type="match status" value="1"/>
</dbReference>
<dbReference type="InterPro" id="IPR001789">
    <property type="entry name" value="Sig_transdc_resp-reg_receiver"/>
</dbReference>
<organism evidence="19 20">
    <name type="scientific">Vitreoscilla filiformis</name>
    <dbReference type="NCBI Taxonomy" id="63"/>
    <lineage>
        <taxon>Bacteria</taxon>
        <taxon>Pseudomonadati</taxon>
        <taxon>Pseudomonadota</taxon>
        <taxon>Betaproteobacteria</taxon>
        <taxon>Neisseriales</taxon>
        <taxon>Neisseriaceae</taxon>
        <taxon>Vitreoscilla</taxon>
    </lineage>
</organism>
<dbReference type="Pfam" id="PF00512">
    <property type="entry name" value="HisKA"/>
    <property type="match status" value="1"/>
</dbReference>
<comment type="catalytic activity">
    <reaction evidence="1">
        <text>ATP + protein L-histidine = ADP + protein N-phospho-L-histidine.</text>
        <dbReference type="EC" id="2.7.13.3"/>
    </reaction>
</comment>
<evidence type="ECO:0000259" key="16">
    <source>
        <dbReference type="PROSITE" id="PS50109"/>
    </source>
</evidence>
<comment type="function">
    <text evidence="12">Member of the two-component regulatory system BvgS/BvgA. Phosphorylates BvgA via a four-step phosphorelay in response to environmental signals.</text>
</comment>
<feature type="modified residue" description="4-aspartylphosphate" evidence="14">
    <location>
        <position position="799"/>
    </location>
</feature>
<dbReference type="Gene3D" id="1.10.287.130">
    <property type="match status" value="1"/>
</dbReference>
<dbReference type="PROSITE" id="PS50109">
    <property type="entry name" value="HIS_KIN"/>
    <property type="match status" value="1"/>
</dbReference>
<dbReference type="PANTHER" id="PTHR45339">
    <property type="entry name" value="HYBRID SIGNAL TRANSDUCTION HISTIDINE KINASE J"/>
    <property type="match status" value="1"/>
</dbReference>
<evidence type="ECO:0000313" key="20">
    <source>
        <dbReference type="Proteomes" id="UP000199729"/>
    </source>
</evidence>
<name>A0A221KC19_VITFI</name>
<evidence type="ECO:0000256" key="15">
    <source>
        <dbReference type="SAM" id="Phobius"/>
    </source>
</evidence>
<dbReference type="GO" id="GO:0016020">
    <property type="term" value="C:membrane"/>
    <property type="evidence" value="ECO:0007669"/>
    <property type="project" value="UniProtKB-SubCell"/>
</dbReference>
<dbReference type="CDD" id="cd17546">
    <property type="entry name" value="REC_hyHK_CKI1_RcsC-like"/>
    <property type="match status" value="1"/>
</dbReference>
<keyword evidence="4 14" id="KW-0597">Phosphoprotein</keyword>
<evidence type="ECO:0000256" key="8">
    <source>
        <dbReference type="ARBA" id="ARBA00022840"/>
    </source>
</evidence>
<evidence type="ECO:0000256" key="6">
    <source>
        <dbReference type="ARBA" id="ARBA00022741"/>
    </source>
</evidence>
<dbReference type="SMART" id="SM00448">
    <property type="entry name" value="REC"/>
    <property type="match status" value="1"/>
</dbReference>
<dbReference type="AlphaFoldDB" id="A0A221KC19"/>
<dbReference type="InterPro" id="IPR000700">
    <property type="entry name" value="PAS-assoc_C"/>
</dbReference>
<keyword evidence="15" id="KW-0812">Transmembrane</keyword>
<gene>
    <name evidence="19" type="ORF">VITFI_CDS0806</name>
</gene>
<dbReference type="Gene3D" id="3.30.565.10">
    <property type="entry name" value="Histidine kinase-like ATPase, C-terminal domain"/>
    <property type="match status" value="1"/>
</dbReference>
<evidence type="ECO:0000256" key="5">
    <source>
        <dbReference type="ARBA" id="ARBA00022679"/>
    </source>
</evidence>
<comment type="subcellular location">
    <subcellularLocation>
        <location evidence="2">Membrane</location>
    </subcellularLocation>
</comment>
<evidence type="ECO:0000256" key="9">
    <source>
        <dbReference type="ARBA" id="ARBA00023012"/>
    </source>
</evidence>
<dbReference type="InterPro" id="IPR004358">
    <property type="entry name" value="Sig_transdc_His_kin-like_C"/>
</dbReference>
<dbReference type="Pfam" id="PF00497">
    <property type="entry name" value="SBP_bac_3"/>
    <property type="match status" value="1"/>
</dbReference>
<feature type="transmembrane region" description="Helical" evidence="15">
    <location>
        <begin position="258"/>
        <end position="278"/>
    </location>
</feature>
<reference evidence="19 20" key="1">
    <citation type="submission" date="2017-07" db="EMBL/GenBank/DDBJ databases">
        <title>Complete Genome Sequence of the cosmetic ferment Vitreoscilla filiformis (ATCC15551).</title>
        <authorList>
            <person name="Contreras S."/>
            <person name="Sagory-Zalkind P."/>
            <person name="Blanquart H."/>
            <person name="Iltis A."/>
            <person name="Morand S.C."/>
        </authorList>
    </citation>
    <scope>NUCLEOTIDE SEQUENCE [LARGE SCALE GENOMIC DNA]</scope>
    <source>
        <strain evidence="19 20">ATCC 15551</strain>
    </source>
</reference>
<dbReference type="InterPro" id="IPR001638">
    <property type="entry name" value="Solute-binding_3/MltF_N"/>
</dbReference>
<dbReference type="SUPFAM" id="SSF52172">
    <property type="entry name" value="CheY-like"/>
    <property type="match status" value="1"/>
</dbReference>
<keyword evidence="6" id="KW-0547">Nucleotide-binding</keyword>
<dbReference type="Proteomes" id="UP000199729">
    <property type="component" value="Chromosome"/>
</dbReference>
<dbReference type="SUPFAM" id="SSF55874">
    <property type="entry name" value="ATPase domain of HSP90 chaperone/DNA topoisomerase II/histidine kinase"/>
    <property type="match status" value="1"/>
</dbReference>
<dbReference type="InterPro" id="IPR013656">
    <property type="entry name" value="PAS_4"/>
</dbReference>
<dbReference type="PRINTS" id="PR00344">
    <property type="entry name" value="BCTRLSENSOR"/>
</dbReference>
<evidence type="ECO:0000256" key="12">
    <source>
        <dbReference type="ARBA" id="ARBA00058004"/>
    </source>
</evidence>
<dbReference type="CDD" id="cd13706">
    <property type="entry name" value="PBP2_HisK_like_1"/>
    <property type="match status" value="1"/>
</dbReference>
<keyword evidence="11" id="KW-0131">Cell cycle</keyword>
<feature type="domain" description="Histidine kinase" evidence="16">
    <location>
        <begin position="497"/>
        <end position="721"/>
    </location>
</feature>
<evidence type="ECO:0000259" key="18">
    <source>
        <dbReference type="PROSITE" id="PS50113"/>
    </source>
</evidence>
<dbReference type="Pfam" id="PF02518">
    <property type="entry name" value="HATPase_c"/>
    <property type="match status" value="1"/>
</dbReference>
<protein>
    <recommendedName>
        <fullName evidence="13">Virulence sensor protein BvgS</fullName>
        <ecNumber evidence="3">2.7.13.3</ecNumber>
    </recommendedName>
</protein>
<keyword evidence="5" id="KW-0808">Transferase</keyword>
<dbReference type="InterPro" id="IPR003661">
    <property type="entry name" value="HisK_dim/P_dom"/>
</dbReference>
<evidence type="ECO:0000256" key="14">
    <source>
        <dbReference type="PROSITE-ProRule" id="PRU00169"/>
    </source>
</evidence>
<dbReference type="Gene3D" id="3.40.50.2300">
    <property type="match status" value="1"/>
</dbReference>
<evidence type="ECO:0000256" key="10">
    <source>
        <dbReference type="ARBA" id="ARBA00023136"/>
    </source>
</evidence>
<evidence type="ECO:0000313" key="19">
    <source>
        <dbReference type="EMBL" id="ASM76584.1"/>
    </source>
</evidence>
<feature type="domain" description="PAC" evidence="18">
    <location>
        <begin position="409"/>
        <end position="461"/>
    </location>
</feature>
<dbReference type="InterPro" id="IPR035965">
    <property type="entry name" value="PAS-like_dom_sf"/>
</dbReference>
<keyword evidence="10 15" id="KW-0472">Membrane</keyword>
<evidence type="ECO:0000256" key="4">
    <source>
        <dbReference type="ARBA" id="ARBA00022553"/>
    </source>
</evidence>
<dbReference type="Gene3D" id="3.30.450.20">
    <property type="entry name" value="PAS domain"/>
    <property type="match status" value="1"/>
</dbReference>
<keyword evidence="20" id="KW-1185">Reference proteome</keyword>
<dbReference type="InterPro" id="IPR011006">
    <property type="entry name" value="CheY-like_superfamily"/>
</dbReference>
<evidence type="ECO:0000256" key="11">
    <source>
        <dbReference type="ARBA" id="ARBA00023306"/>
    </source>
</evidence>
<dbReference type="SMART" id="SM00387">
    <property type="entry name" value="HATPase_c"/>
    <property type="match status" value="1"/>
</dbReference>